<sequence length="373" mass="42707">MVKTFHSKSSTQNNNAVPPATKEPVKPKVKQFGHVESTKVINQNGDGSEAQVTVIEPAQAPLATPSPKAPSVLFSNKISSIQSDIIDIDQEIKAKIDHKREREFPDLKINNADYLIIINTFNSIKFDDPALQIEFGKGESKRFQEVQGFLSDYAKLGKVDQILDLGKIVIKLARSINIDIFNPNKISTKLYSLLGSRKEKVRKIRYEFDNASDIIDARINRVFDNLQETNSTLEQFQFWTKELNNLNTKLQFKILALKLKLESIDTNPSMTDNDIPIAFQSSNNDVIKRWERKTQTLLALNQSITLTFPQLDLYTSNLLVSFERLEEIKVNILQVWKQQFLSVIATDESNDSTLYYELQDIQEQLIRNIEELR</sequence>
<dbReference type="AlphaFoldDB" id="A0A511QCU1"/>
<gene>
    <name evidence="2" type="ORF">VSA01S_12320</name>
</gene>
<dbReference type="EMBL" id="BJXJ01000009">
    <property type="protein sequence ID" value="GEM75120.1"/>
    <property type="molecule type" value="Genomic_DNA"/>
</dbReference>
<feature type="compositionally biased region" description="Polar residues" evidence="1">
    <location>
        <begin position="7"/>
        <end position="16"/>
    </location>
</feature>
<organism evidence="2 3">
    <name type="scientific">Vibrio sagamiensis NBRC 104589</name>
    <dbReference type="NCBI Taxonomy" id="1219064"/>
    <lineage>
        <taxon>Bacteria</taxon>
        <taxon>Pseudomonadati</taxon>
        <taxon>Pseudomonadota</taxon>
        <taxon>Gammaproteobacteria</taxon>
        <taxon>Vibrionales</taxon>
        <taxon>Vibrionaceae</taxon>
        <taxon>Vibrio</taxon>
    </lineage>
</organism>
<dbReference type="OrthoDB" id="5850865at2"/>
<protein>
    <submittedName>
        <fullName evidence="2">Uncharacterized protein</fullName>
    </submittedName>
</protein>
<name>A0A511QCU1_9VIBR</name>
<accession>A0A511QCU1</accession>
<keyword evidence="3" id="KW-1185">Reference proteome</keyword>
<evidence type="ECO:0000313" key="2">
    <source>
        <dbReference type="EMBL" id="GEM75120.1"/>
    </source>
</evidence>
<evidence type="ECO:0000313" key="3">
    <source>
        <dbReference type="Proteomes" id="UP000321922"/>
    </source>
</evidence>
<reference evidence="2 3" key="1">
    <citation type="submission" date="2019-07" db="EMBL/GenBank/DDBJ databases">
        <title>Whole genome shotgun sequence of Vibrio sagamiensis NBRC 104589.</title>
        <authorList>
            <person name="Hosoyama A."/>
            <person name="Uohara A."/>
            <person name="Ohji S."/>
            <person name="Ichikawa N."/>
        </authorList>
    </citation>
    <scope>NUCLEOTIDE SEQUENCE [LARGE SCALE GENOMIC DNA]</scope>
    <source>
        <strain evidence="2 3">NBRC 104589</strain>
    </source>
</reference>
<dbReference type="Proteomes" id="UP000321922">
    <property type="component" value="Unassembled WGS sequence"/>
</dbReference>
<comment type="caution">
    <text evidence="2">The sequence shown here is derived from an EMBL/GenBank/DDBJ whole genome shotgun (WGS) entry which is preliminary data.</text>
</comment>
<feature type="region of interest" description="Disordered" evidence="1">
    <location>
        <begin position="1"/>
        <end position="28"/>
    </location>
</feature>
<proteinExistence type="predicted"/>
<evidence type="ECO:0000256" key="1">
    <source>
        <dbReference type="SAM" id="MobiDB-lite"/>
    </source>
</evidence>
<dbReference type="RefSeq" id="WP_039981975.1">
    <property type="nucleotide sequence ID" value="NZ_BAOJ01000087.1"/>
</dbReference>